<protein>
    <submittedName>
        <fullName evidence="1">Uncharacterized protein</fullName>
    </submittedName>
</protein>
<dbReference type="RefSeq" id="WP_105531501.1">
    <property type="nucleotide sequence ID" value="NZ_PUGF01000007.1"/>
</dbReference>
<organism evidence="1 2">
    <name type="scientific">Solimicrobium silvestre</name>
    <dbReference type="NCBI Taxonomy" id="2099400"/>
    <lineage>
        <taxon>Bacteria</taxon>
        <taxon>Pseudomonadati</taxon>
        <taxon>Pseudomonadota</taxon>
        <taxon>Betaproteobacteria</taxon>
        <taxon>Burkholderiales</taxon>
        <taxon>Oxalobacteraceae</taxon>
        <taxon>Solimicrobium</taxon>
    </lineage>
</organism>
<gene>
    <name evidence="1" type="ORF">S2091_1840</name>
</gene>
<accession>A0A2S9H0G9</accession>
<dbReference type="Proteomes" id="UP000237839">
    <property type="component" value="Unassembled WGS sequence"/>
</dbReference>
<sequence>MTNKDHINRLLPDADGLDFEGLRRHGIELLQGLSGGRWTDYNLHDPGVTLLEMLCYGLTDLVYRTDFNVEDFLTGENGEIDYQQQALYPPQEIFPNQALTDLDYCKLIYDHLPNVEDVWIRSHTEDKAMRGLFTIFIKPQESIFRDKKEEIEHAQQVLRADVTALVSANRNLCRDIHEVKIVNPQEFSLAGDIEIDDSRPRAEIYADIYFRCAKLISSGSQIVRFEEALQQGMKWEEILCGPLTNRGYIDENNFLQDSYDIDVIKLITLVRHIPGVKNVRSLSLINDQGAVYEHLEFDHSDVDYPVLHFIDDTDKILALRLQHGRSVSVDVSQNTDINQSHSPQSQREIQAFGEQVMLYLKKQEFEHEAFRRNRGNIDSIIQLPHGQSRDFAQYLSVGENTPAIYGINHHGVPKSESDAVHARAKQLKAYLYPFEQIMANYLGSLQHVRELYSIDEVVNQSYFSTYLQNAEIPNIQELYVPDANAKEIAQILREQDQFEERRNRVLDTLLAIYGEQFPEKELQRYDYYHQGQFAQSLIRCKIQLLKHLCELSSRRGGAINLQKNWKDNSGAILQKRIQILMGCYQDTNNTSLVAALQDNTKYVSNSRYQDKLHKQIGVPNEIAAEKLILIAKKNGAEAFADFKLPHDSICDAVLQAGVSWDNYRIFKVDEQHGWLCLIVQHEEVWPIILMPLDEISAFTQKMIEVLSSISQQCEGFHLVEHLLLRPRANNTDRQITHDFYCHRVSIILPAFTARFADIPARYWIENMIAEQLPAHIMPEFYWLDFPFLAQFELRYQKWLSQLQVYASANYQGETGDLDSSANGIIEFLKKNRHSQSNRYWI</sequence>
<proteinExistence type="predicted"/>
<evidence type="ECO:0000313" key="1">
    <source>
        <dbReference type="EMBL" id="PRC93453.1"/>
    </source>
</evidence>
<dbReference type="EMBL" id="PUGF01000007">
    <property type="protein sequence ID" value="PRC93453.1"/>
    <property type="molecule type" value="Genomic_DNA"/>
</dbReference>
<dbReference type="OrthoDB" id="8263000at2"/>
<dbReference type="AlphaFoldDB" id="A0A2S9H0G9"/>
<evidence type="ECO:0000313" key="2">
    <source>
        <dbReference type="Proteomes" id="UP000237839"/>
    </source>
</evidence>
<reference evidence="1 2" key="1">
    <citation type="submission" date="2018-02" db="EMBL/GenBank/DDBJ databases">
        <title>Solimicrobium silvestre gen. nov., sp. nov., isolated from alpine forest soil.</title>
        <authorList>
            <person name="Margesin R."/>
            <person name="Albuquerque L."/>
            <person name="Zhang D.-C."/>
            <person name="Froufe H.J.C."/>
            <person name="Severino R."/>
            <person name="Roxo I."/>
            <person name="Egas C."/>
            <person name="Da Costa M.S."/>
        </authorList>
    </citation>
    <scope>NUCLEOTIDE SEQUENCE [LARGE SCALE GENOMIC DNA]</scope>
    <source>
        <strain evidence="1 2">S20-91</strain>
    </source>
</reference>
<comment type="caution">
    <text evidence="1">The sequence shown here is derived from an EMBL/GenBank/DDBJ whole genome shotgun (WGS) entry which is preliminary data.</text>
</comment>
<keyword evidence="2" id="KW-1185">Reference proteome</keyword>
<name>A0A2S9H0G9_9BURK</name>